<dbReference type="EMBL" id="JABWDY010004611">
    <property type="protein sequence ID" value="KAF5205047.1"/>
    <property type="molecule type" value="Genomic_DNA"/>
</dbReference>
<organism evidence="1 2">
    <name type="scientific">Thalictrum thalictroides</name>
    <name type="common">Rue-anemone</name>
    <name type="synonym">Anemone thalictroides</name>
    <dbReference type="NCBI Taxonomy" id="46969"/>
    <lineage>
        <taxon>Eukaryota</taxon>
        <taxon>Viridiplantae</taxon>
        <taxon>Streptophyta</taxon>
        <taxon>Embryophyta</taxon>
        <taxon>Tracheophyta</taxon>
        <taxon>Spermatophyta</taxon>
        <taxon>Magnoliopsida</taxon>
        <taxon>Ranunculales</taxon>
        <taxon>Ranunculaceae</taxon>
        <taxon>Thalictroideae</taxon>
        <taxon>Thalictrum</taxon>
    </lineage>
</organism>
<proteinExistence type="predicted"/>
<comment type="caution">
    <text evidence="1">The sequence shown here is derived from an EMBL/GenBank/DDBJ whole genome shotgun (WGS) entry which is preliminary data.</text>
</comment>
<evidence type="ECO:0000313" key="1">
    <source>
        <dbReference type="EMBL" id="KAF5205047.1"/>
    </source>
</evidence>
<name>A0A7J6X7M8_THATH</name>
<keyword evidence="2" id="KW-1185">Reference proteome</keyword>
<dbReference type="Proteomes" id="UP000554482">
    <property type="component" value="Unassembled WGS sequence"/>
</dbReference>
<protein>
    <submittedName>
        <fullName evidence="1">Uncharacterized protein</fullName>
    </submittedName>
</protein>
<sequence length="317" mass="38046">MSNICAGSRIGMGLAYDGIQTRVVCFFFNRDLEFLDCSIFSSETGAWKKHRSKVSNYSRIDNYFLENIHRNAYSYISQPECLFHDGLIYWTVYGYLIVYNLQEDFFEFHDLMRKGPFDDTIIRNRLDECMWVSGGCLHYCYIDKDCIYVWDRFKGEEVDYNDEYYQDEFNAELHFLLEHHKDWWRQKDEIRLETLKTQHPEFFGKIWQHKDLDVYLVIYNLQEDFFEIFDLPGKDLEAPLFCLDECLWMSEGSLQYCYSDRDGFYVWACDMGKEIDYKGEYYDEDGEKIEYSAAQYRNRFRNLYSVSTVSLATTAGR</sequence>
<dbReference type="OrthoDB" id="1549426at2759"/>
<accession>A0A7J6X7M8</accession>
<dbReference type="AlphaFoldDB" id="A0A7J6X7M8"/>
<gene>
    <name evidence="1" type="ORF">FRX31_005363</name>
</gene>
<reference evidence="1 2" key="1">
    <citation type="submission" date="2020-06" db="EMBL/GenBank/DDBJ databases">
        <title>Transcriptomic and genomic resources for Thalictrum thalictroides and T. hernandezii: Facilitating candidate gene discovery in an emerging model plant lineage.</title>
        <authorList>
            <person name="Arias T."/>
            <person name="Riano-Pachon D.M."/>
            <person name="Di Stilio V.S."/>
        </authorList>
    </citation>
    <scope>NUCLEOTIDE SEQUENCE [LARGE SCALE GENOMIC DNA]</scope>
    <source>
        <strain evidence="2">cv. WT478/WT964</strain>
        <tissue evidence="1">Leaves</tissue>
    </source>
</reference>
<evidence type="ECO:0000313" key="2">
    <source>
        <dbReference type="Proteomes" id="UP000554482"/>
    </source>
</evidence>